<evidence type="ECO:0000313" key="2">
    <source>
        <dbReference type="EMBL" id="EPZ32504.1"/>
    </source>
</evidence>
<dbReference type="InterPro" id="IPR016040">
    <property type="entry name" value="NAD(P)-bd_dom"/>
</dbReference>
<reference evidence="2 3" key="1">
    <citation type="journal article" date="2013" name="Curr. Biol.">
        <title>Shared signatures of parasitism and phylogenomics unite Cryptomycota and microsporidia.</title>
        <authorList>
            <person name="James T.Y."/>
            <person name="Pelin A."/>
            <person name="Bonen L."/>
            <person name="Ahrendt S."/>
            <person name="Sain D."/>
            <person name="Corradi N."/>
            <person name="Stajich J.E."/>
        </authorList>
    </citation>
    <scope>NUCLEOTIDE SEQUENCE [LARGE SCALE GENOMIC DNA]</scope>
    <source>
        <strain evidence="2 3">CSF55</strain>
    </source>
</reference>
<dbReference type="InterPro" id="IPR036291">
    <property type="entry name" value="NAD(P)-bd_dom_sf"/>
</dbReference>
<dbReference type="PANTHER" id="PTHR43000">
    <property type="entry name" value="DTDP-D-GLUCOSE 4,6-DEHYDRATASE-RELATED"/>
    <property type="match status" value="1"/>
</dbReference>
<keyword evidence="3" id="KW-1185">Reference proteome</keyword>
<dbReference type="Gene3D" id="3.40.50.720">
    <property type="entry name" value="NAD(P)-binding Rossmann-like Domain"/>
    <property type="match status" value="1"/>
</dbReference>
<dbReference type="Proteomes" id="UP000030755">
    <property type="component" value="Unassembled WGS sequence"/>
</dbReference>
<evidence type="ECO:0000259" key="1">
    <source>
        <dbReference type="Pfam" id="PF16363"/>
    </source>
</evidence>
<dbReference type="Pfam" id="PF16363">
    <property type="entry name" value="GDP_Man_Dehyd"/>
    <property type="match status" value="1"/>
</dbReference>
<sequence>MCEKLSLKIYKNSISDDKENYFSDWGSWIYVNYRPTDLCSGFHLTRHLANTYSDHSVVALDKVSKVSSNEAIKALKMIKNVSFIKIDLCQSERVSDIFSSHNINIIFHVAAYTNVDILFVKCAN</sequence>
<dbReference type="STRING" id="988480.A0A075AVC6"/>
<organism evidence="2 3">
    <name type="scientific">Rozella allomycis (strain CSF55)</name>
    <dbReference type="NCBI Taxonomy" id="988480"/>
    <lineage>
        <taxon>Eukaryota</taxon>
        <taxon>Fungi</taxon>
        <taxon>Fungi incertae sedis</taxon>
        <taxon>Cryptomycota</taxon>
        <taxon>Cryptomycota incertae sedis</taxon>
        <taxon>Rozella</taxon>
    </lineage>
</organism>
<proteinExistence type="predicted"/>
<dbReference type="HOGENOM" id="CLU_2005211_0_0_1"/>
<dbReference type="AlphaFoldDB" id="A0A075AVC6"/>
<name>A0A075AVC6_ROZAC</name>
<dbReference type="EMBL" id="KE561145">
    <property type="protein sequence ID" value="EPZ32504.1"/>
    <property type="molecule type" value="Genomic_DNA"/>
</dbReference>
<evidence type="ECO:0000313" key="3">
    <source>
        <dbReference type="Proteomes" id="UP000030755"/>
    </source>
</evidence>
<dbReference type="SUPFAM" id="SSF51735">
    <property type="entry name" value="NAD(P)-binding Rossmann-fold domains"/>
    <property type="match status" value="1"/>
</dbReference>
<accession>A0A075AVC6</accession>
<gene>
    <name evidence="2" type="ORF">O9G_002280</name>
</gene>
<protein>
    <recommendedName>
        <fullName evidence="1">NAD(P)-binding domain-containing protein</fullName>
    </recommendedName>
</protein>
<feature type="domain" description="NAD(P)-binding" evidence="1">
    <location>
        <begin position="41"/>
        <end position="118"/>
    </location>
</feature>